<protein>
    <recommendedName>
        <fullName evidence="4">Tyr recombinase domain-containing protein</fullName>
    </recommendedName>
</protein>
<feature type="region of interest" description="Disordered" evidence="1">
    <location>
        <begin position="1"/>
        <end position="85"/>
    </location>
</feature>
<feature type="compositionally biased region" description="Basic and acidic residues" evidence="1">
    <location>
        <begin position="29"/>
        <end position="39"/>
    </location>
</feature>
<organism evidence="2 3">
    <name type="scientific">Magallana gigas</name>
    <name type="common">Pacific oyster</name>
    <name type="synonym">Crassostrea gigas</name>
    <dbReference type="NCBI Taxonomy" id="29159"/>
    <lineage>
        <taxon>Eukaryota</taxon>
        <taxon>Metazoa</taxon>
        <taxon>Spiralia</taxon>
        <taxon>Lophotrochozoa</taxon>
        <taxon>Mollusca</taxon>
        <taxon>Bivalvia</taxon>
        <taxon>Autobranchia</taxon>
        <taxon>Pteriomorphia</taxon>
        <taxon>Ostreida</taxon>
        <taxon>Ostreoidea</taxon>
        <taxon>Ostreidae</taxon>
        <taxon>Magallana</taxon>
    </lineage>
</organism>
<feature type="region of interest" description="Disordered" evidence="1">
    <location>
        <begin position="170"/>
        <end position="200"/>
    </location>
</feature>
<dbReference type="AlphaFoldDB" id="A0A8W8JL37"/>
<feature type="compositionally biased region" description="Basic and acidic residues" evidence="1">
    <location>
        <begin position="60"/>
        <end position="75"/>
    </location>
</feature>
<proteinExistence type="predicted"/>
<dbReference type="PANTHER" id="PTHR34239">
    <property type="entry name" value="APPLE DOMAIN-CONTAINING PROTEIN"/>
    <property type="match status" value="1"/>
</dbReference>
<name>A0A8W8JL37_MAGGI</name>
<evidence type="ECO:0000313" key="2">
    <source>
        <dbReference type="EnsemblMetazoa" id="G19912.1:cds"/>
    </source>
</evidence>
<feature type="region of interest" description="Disordered" evidence="1">
    <location>
        <begin position="131"/>
        <end position="158"/>
    </location>
</feature>
<evidence type="ECO:0008006" key="4">
    <source>
        <dbReference type="Google" id="ProtNLM"/>
    </source>
</evidence>
<sequence length="689" mass="76316">MDMDMMDEERPSGSDAILGDFLTQVIEQSETHHDQDAHTSAKHSRKRDALEHNSSPNAHKWVDDDSSRPRSKEEDYVTTQDKMCSEQDTVHNTEFVTESMFKRFMVDQNSAMMAMKKSLDAINNLIYVQAESADDSDSESVGKHSTTKRKADNVSNNAAKKAKISCESTAHGKLPAVSQKEAGPSDLGGHDVEVNKNGGSDKHDEDFFAVSNYIVEEKTSDAVTTKLADLVNKLLVNKLEDSKKNDLFDKHLRPENCKLEFPRVNDFVWNYCMNETTRSTDVKVHKIQKTLLKGLGPVIKVVDSLLKPNNEFDKNKAAKDLLDGVALLASSNTELSLHRKACIKNNMKPEYKKLCTSQTEITAYLFGDDVVEKMKNITEHNKMANKGEDPSITSWGITTGTTTTAITKQRRTTTRNPCPTKSREALSTEKPHNAVTSQTVARWIKKVMTDAGIDTNIFSAHSTRSAATSAAKSVGMSLTVCSDRTYISSGMCVRCPGRCKNDSLCNKFTGRCDQVCDKNWTGQFCEKTDFTTKAVMGHAVPVSMDNSVRKLMDTVQMDVRQIINNRCVKTVLLVSMETTVRKSVENVKMSQAAIGLPVCVQMAAKNTGYHHCAKDNKPCSMDTGDCPSGCMEGWIGKHCITVIPIADKQGTGKPSFFYSSRGFGSPFYSSDRFCGIPNKLFEAIHVLTT</sequence>
<feature type="compositionally biased region" description="Basic and acidic residues" evidence="1">
    <location>
        <begin position="421"/>
        <end position="432"/>
    </location>
</feature>
<keyword evidence="3" id="KW-1185">Reference proteome</keyword>
<feature type="region of interest" description="Disordered" evidence="1">
    <location>
        <begin position="407"/>
        <end position="433"/>
    </location>
</feature>
<evidence type="ECO:0000256" key="1">
    <source>
        <dbReference type="SAM" id="MobiDB-lite"/>
    </source>
</evidence>
<dbReference type="Proteomes" id="UP000005408">
    <property type="component" value="Unassembled WGS sequence"/>
</dbReference>
<dbReference type="PANTHER" id="PTHR34239:SF2">
    <property type="entry name" value="TRANSPOSABLE ELEMENT P TRANSPOSASE_THAP9 CONSERVED DOMAIN-CONTAINING PROTEIN"/>
    <property type="match status" value="1"/>
</dbReference>
<evidence type="ECO:0000313" key="3">
    <source>
        <dbReference type="Proteomes" id="UP000005408"/>
    </source>
</evidence>
<dbReference type="EnsemblMetazoa" id="G19912.1">
    <property type="protein sequence ID" value="G19912.1:cds"/>
    <property type="gene ID" value="G19912"/>
</dbReference>
<accession>A0A8W8JL37</accession>
<feature type="compositionally biased region" description="Basic and acidic residues" evidence="1">
    <location>
        <begin position="188"/>
        <end position="200"/>
    </location>
</feature>
<reference evidence="2" key="1">
    <citation type="submission" date="2022-08" db="UniProtKB">
        <authorList>
            <consortium name="EnsemblMetazoa"/>
        </authorList>
    </citation>
    <scope>IDENTIFICATION</scope>
    <source>
        <strain evidence="2">05x7-T-G4-1.051#20</strain>
    </source>
</reference>